<keyword evidence="3" id="KW-1133">Transmembrane helix</keyword>
<proteinExistence type="inferred from homology"/>
<dbReference type="InterPro" id="IPR000731">
    <property type="entry name" value="SSD"/>
</dbReference>
<dbReference type="InterPro" id="IPR051697">
    <property type="entry name" value="Patched_domain-protein"/>
</dbReference>
<dbReference type="Proteomes" id="UP000694865">
    <property type="component" value="Unplaced"/>
</dbReference>
<dbReference type="PANTHER" id="PTHR10796:SF130">
    <property type="entry name" value="PATCHED DOMAIN-CONTAINING PROTEIN 3-LIKE PROTEIN"/>
    <property type="match status" value="1"/>
</dbReference>
<evidence type="ECO:0000313" key="5">
    <source>
        <dbReference type="Proteomes" id="UP000694865"/>
    </source>
</evidence>
<comment type="similarity">
    <text evidence="1">Belongs to the patched family.</text>
</comment>
<protein>
    <submittedName>
        <fullName evidence="6">Protein patched homolog 1-like</fullName>
    </submittedName>
</protein>
<evidence type="ECO:0000256" key="2">
    <source>
        <dbReference type="SAM" id="MobiDB-lite"/>
    </source>
</evidence>
<organism evidence="5 6">
    <name type="scientific">Saccoglossus kowalevskii</name>
    <name type="common">Acorn worm</name>
    <dbReference type="NCBI Taxonomy" id="10224"/>
    <lineage>
        <taxon>Eukaryota</taxon>
        <taxon>Metazoa</taxon>
        <taxon>Hemichordata</taxon>
        <taxon>Enteropneusta</taxon>
        <taxon>Harrimaniidae</taxon>
        <taxon>Saccoglossus</taxon>
    </lineage>
</organism>
<dbReference type="PROSITE" id="PS50156">
    <property type="entry name" value="SSD"/>
    <property type="match status" value="2"/>
</dbReference>
<keyword evidence="3" id="KW-0472">Membrane</keyword>
<dbReference type="Gene3D" id="1.20.1640.10">
    <property type="entry name" value="Multidrug efflux transporter AcrB transmembrane domain"/>
    <property type="match status" value="2"/>
</dbReference>
<dbReference type="Pfam" id="PF12349">
    <property type="entry name" value="Sterol-sensing"/>
    <property type="match status" value="1"/>
</dbReference>
<sequence>MGERIFLHGIRVSQFIIEADNVLTPSVLQSMLTIDQSARTVNASGQDWESVCYRISGSCWSNSLLELWAFNETTILGLTQEDILDRINQDNISSPVTFAPIDVEKWLGDVTEDDGRIIAAKATIMTYFLEDNREYDPVSKREIDLAAQAWESEFILLRLENYPDVDNVYGFTQTSLREETGNTISSDVPLLSAGYMLILLYAIVMIGRFTMVEHKIYVGLGGIICAGLAILVSIGLSSAMGFFYGPVHTILPFLLLGIGVDDMFVVVQALNNLSPEVKQHGSTSEKIGQTLKHAGVSVTVTSITDFLAFGIGATTILPALRSFCFFCAIGILFLFLFSITIFAAMLAIDLNRINANRDACCCCFTHSSSYQPWTCGTKDRLQYFFRNIYGSFIIKLPVKICVIVVALGLLAVNIWGTINLKQQFKFEWFLPEDSFIVSYINTADKYFPSSGVLANVYAVNVNYYTEFEAMDNIYSELKDDPYVLDSSVDSWYNDFRNWMVITKAGDVYLGVNDMPTNETVYHAWVSEFLSTTAEGMRHVDDIKFAGGEVSFSRINFQFRTLENSAEEIEAMDSVRSIVKNAGFIENDASFVYSELFLGWDANKVIRAELYRNLGLALLAVFLVTLILIANLWTSILVFLCVALTLVDVTGMMYVWGLTIDTVTTINLILAVGLAVDYAAHIGHSFMTITGSRNDRTRQTLGDIGPAVFNGGFSTFLAFVLLIASSSYIFKVFFKIFFLVVLFGLFHGLVFLPVMLSWTGPSPYLSAEISSTDEDSDDVKLHPRENAISRAMEGHTSPIHIPRANVAVVVSETQNETATTNNGIFIGSRQANYTSPNIQATEDDTYKSPSSSPSRTYSSHVSPTTIPSVDA</sequence>
<feature type="transmembrane region" description="Helical" evidence="3">
    <location>
        <begin position="323"/>
        <end position="348"/>
    </location>
</feature>
<dbReference type="SUPFAM" id="SSF82866">
    <property type="entry name" value="Multidrug efflux transporter AcrB transmembrane domain"/>
    <property type="match status" value="2"/>
</dbReference>
<evidence type="ECO:0000313" key="6">
    <source>
        <dbReference type="RefSeq" id="XP_002739466.1"/>
    </source>
</evidence>
<evidence type="ECO:0000256" key="3">
    <source>
        <dbReference type="SAM" id="Phobius"/>
    </source>
</evidence>
<dbReference type="InterPro" id="IPR053958">
    <property type="entry name" value="HMGCR/SNAP/NPC1-like_SSD"/>
</dbReference>
<feature type="transmembrane region" description="Helical" evidence="3">
    <location>
        <begin position="707"/>
        <end position="729"/>
    </location>
</feature>
<feature type="transmembrane region" description="Helical" evidence="3">
    <location>
        <begin position="667"/>
        <end position="686"/>
    </location>
</feature>
<keyword evidence="3" id="KW-0812">Transmembrane</keyword>
<feature type="compositionally biased region" description="Low complexity" evidence="2">
    <location>
        <begin position="847"/>
        <end position="862"/>
    </location>
</feature>
<feature type="transmembrane region" description="Helical" evidence="3">
    <location>
        <begin position="190"/>
        <end position="209"/>
    </location>
</feature>
<feature type="transmembrane region" description="Helical" evidence="3">
    <location>
        <begin position="735"/>
        <end position="755"/>
    </location>
</feature>
<feature type="domain" description="SSD" evidence="4">
    <location>
        <begin position="187"/>
        <end position="348"/>
    </location>
</feature>
<reference evidence="6" key="1">
    <citation type="submission" date="2025-08" db="UniProtKB">
        <authorList>
            <consortium name="RefSeq"/>
        </authorList>
    </citation>
    <scope>IDENTIFICATION</scope>
    <source>
        <tissue evidence="6">Testes</tissue>
    </source>
</reference>
<feature type="transmembrane region" description="Helical" evidence="3">
    <location>
        <begin position="635"/>
        <end position="655"/>
    </location>
</feature>
<evidence type="ECO:0000256" key="1">
    <source>
        <dbReference type="ARBA" id="ARBA00005585"/>
    </source>
</evidence>
<name>A0ABM0GXE9_SACKO</name>
<feature type="transmembrane region" description="Helical" evidence="3">
    <location>
        <begin position="250"/>
        <end position="273"/>
    </location>
</feature>
<feature type="domain" description="SSD" evidence="4">
    <location>
        <begin position="629"/>
        <end position="757"/>
    </location>
</feature>
<dbReference type="RefSeq" id="XP_002739466.1">
    <property type="nucleotide sequence ID" value="XM_002739420.2"/>
</dbReference>
<feature type="transmembrane region" description="Helical" evidence="3">
    <location>
        <begin position="396"/>
        <end position="416"/>
    </location>
</feature>
<dbReference type="GeneID" id="100376894"/>
<feature type="transmembrane region" description="Helical" evidence="3">
    <location>
        <begin position="294"/>
        <end position="317"/>
    </location>
</feature>
<dbReference type="PANTHER" id="PTHR10796">
    <property type="entry name" value="PATCHED-RELATED"/>
    <property type="match status" value="1"/>
</dbReference>
<feature type="transmembrane region" description="Helical" evidence="3">
    <location>
        <begin position="609"/>
        <end position="628"/>
    </location>
</feature>
<feature type="region of interest" description="Disordered" evidence="2">
    <location>
        <begin position="835"/>
        <end position="870"/>
    </location>
</feature>
<feature type="transmembrane region" description="Helical" evidence="3">
    <location>
        <begin position="216"/>
        <end position="244"/>
    </location>
</feature>
<accession>A0ABM0GXE9</accession>
<gene>
    <name evidence="6" type="primary">LOC100376894</name>
</gene>
<evidence type="ECO:0000259" key="4">
    <source>
        <dbReference type="PROSITE" id="PS50156"/>
    </source>
</evidence>
<keyword evidence="5" id="KW-1185">Reference proteome</keyword>